<dbReference type="GO" id="GO:0003700">
    <property type="term" value="F:DNA-binding transcription factor activity"/>
    <property type="evidence" value="ECO:0007669"/>
    <property type="project" value="InterPro"/>
</dbReference>
<evidence type="ECO:0000256" key="3">
    <source>
        <dbReference type="ARBA" id="ARBA00023163"/>
    </source>
</evidence>
<dbReference type="Pfam" id="PF12802">
    <property type="entry name" value="MarR_2"/>
    <property type="match status" value="1"/>
</dbReference>
<dbReference type="EMBL" id="BMCT01000001">
    <property type="protein sequence ID" value="GGF52263.1"/>
    <property type="molecule type" value="Genomic_DNA"/>
</dbReference>
<dbReference type="GO" id="GO:0006950">
    <property type="term" value="P:response to stress"/>
    <property type="evidence" value="ECO:0007669"/>
    <property type="project" value="TreeGrafter"/>
</dbReference>
<evidence type="ECO:0000256" key="2">
    <source>
        <dbReference type="ARBA" id="ARBA00023125"/>
    </source>
</evidence>
<dbReference type="AlphaFoldDB" id="A0A917BQ13"/>
<dbReference type="RefSeq" id="WP_188575884.1">
    <property type="nucleotide sequence ID" value="NZ_BMCT01000001.1"/>
</dbReference>
<evidence type="ECO:0000259" key="4">
    <source>
        <dbReference type="PROSITE" id="PS50995"/>
    </source>
</evidence>
<keyword evidence="6" id="KW-1185">Reference proteome</keyword>
<reference evidence="5" key="1">
    <citation type="journal article" date="2014" name="Int. J. Syst. Evol. Microbiol.">
        <title>Complete genome sequence of Corynebacterium casei LMG S-19264T (=DSM 44701T), isolated from a smear-ripened cheese.</title>
        <authorList>
            <consortium name="US DOE Joint Genome Institute (JGI-PGF)"/>
            <person name="Walter F."/>
            <person name="Albersmeier A."/>
            <person name="Kalinowski J."/>
            <person name="Ruckert C."/>
        </authorList>
    </citation>
    <scope>NUCLEOTIDE SEQUENCE</scope>
    <source>
        <strain evidence="5">CCM 7897</strain>
    </source>
</reference>
<comment type="caution">
    <text evidence="5">The sequence shown here is derived from an EMBL/GenBank/DDBJ whole genome shotgun (WGS) entry which is preliminary data.</text>
</comment>
<proteinExistence type="predicted"/>
<dbReference type="GO" id="GO:0003677">
    <property type="term" value="F:DNA binding"/>
    <property type="evidence" value="ECO:0007669"/>
    <property type="project" value="UniProtKB-KW"/>
</dbReference>
<dbReference type="SMART" id="SM00347">
    <property type="entry name" value="HTH_MARR"/>
    <property type="match status" value="1"/>
</dbReference>
<dbReference type="Gene3D" id="1.10.10.10">
    <property type="entry name" value="Winged helix-like DNA-binding domain superfamily/Winged helix DNA-binding domain"/>
    <property type="match status" value="1"/>
</dbReference>
<dbReference type="InterPro" id="IPR036390">
    <property type="entry name" value="WH_DNA-bd_sf"/>
</dbReference>
<dbReference type="PANTHER" id="PTHR33164:SF64">
    <property type="entry name" value="TRANSCRIPTIONAL REGULATOR SLYA"/>
    <property type="match status" value="1"/>
</dbReference>
<keyword evidence="1" id="KW-0805">Transcription regulation</keyword>
<dbReference type="InterPro" id="IPR000835">
    <property type="entry name" value="HTH_MarR-typ"/>
</dbReference>
<reference evidence="5" key="2">
    <citation type="submission" date="2020-09" db="EMBL/GenBank/DDBJ databases">
        <authorList>
            <person name="Sun Q."/>
            <person name="Sedlacek I."/>
        </authorList>
    </citation>
    <scope>NUCLEOTIDE SEQUENCE</scope>
    <source>
        <strain evidence="5">CCM 7897</strain>
    </source>
</reference>
<evidence type="ECO:0000256" key="1">
    <source>
        <dbReference type="ARBA" id="ARBA00023015"/>
    </source>
</evidence>
<gene>
    <name evidence="5" type="ORF">GCM10007301_09690</name>
</gene>
<dbReference type="InterPro" id="IPR036388">
    <property type="entry name" value="WH-like_DNA-bd_sf"/>
</dbReference>
<evidence type="ECO:0000313" key="5">
    <source>
        <dbReference type="EMBL" id="GGF52263.1"/>
    </source>
</evidence>
<feature type="domain" description="HTH marR-type" evidence="4">
    <location>
        <begin position="15"/>
        <end position="148"/>
    </location>
</feature>
<sequence length="163" mass="18001">MTAPDTPAPDAPSPRHRFGIRFSLLARRWRRALDARLATLGLTDATWVPLVHLKETGGGLTQKELAALVGIDGSSLVRLLDILGRQGLVERRLTAADGRARLIHLTVEGEKRVAEIRRELIKGEEEMLADLTDAELARMLAHFDRIEDRLAALTEKRAAEAGQ</sequence>
<dbReference type="PRINTS" id="PR00598">
    <property type="entry name" value="HTHMARR"/>
</dbReference>
<evidence type="ECO:0000313" key="6">
    <source>
        <dbReference type="Proteomes" id="UP000606044"/>
    </source>
</evidence>
<dbReference type="Proteomes" id="UP000606044">
    <property type="component" value="Unassembled WGS sequence"/>
</dbReference>
<dbReference type="PANTHER" id="PTHR33164">
    <property type="entry name" value="TRANSCRIPTIONAL REGULATOR, MARR FAMILY"/>
    <property type="match status" value="1"/>
</dbReference>
<dbReference type="SUPFAM" id="SSF46785">
    <property type="entry name" value="Winged helix' DNA-binding domain"/>
    <property type="match status" value="1"/>
</dbReference>
<dbReference type="PROSITE" id="PS50995">
    <property type="entry name" value="HTH_MARR_2"/>
    <property type="match status" value="1"/>
</dbReference>
<organism evidence="5 6">
    <name type="scientific">Azorhizobium oxalatiphilum</name>
    <dbReference type="NCBI Taxonomy" id="980631"/>
    <lineage>
        <taxon>Bacteria</taxon>
        <taxon>Pseudomonadati</taxon>
        <taxon>Pseudomonadota</taxon>
        <taxon>Alphaproteobacteria</taxon>
        <taxon>Hyphomicrobiales</taxon>
        <taxon>Xanthobacteraceae</taxon>
        <taxon>Azorhizobium</taxon>
    </lineage>
</organism>
<keyword evidence="3" id="KW-0804">Transcription</keyword>
<name>A0A917BQ13_9HYPH</name>
<accession>A0A917BQ13</accession>
<keyword evidence="2" id="KW-0238">DNA-binding</keyword>
<dbReference type="InterPro" id="IPR039422">
    <property type="entry name" value="MarR/SlyA-like"/>
</dbReference>
<protein>
    <recommendedName>
        <fullName evidence="4">HTH marR-type domain-containing protein</fullName>
    </recommendedName>
</protein>